<reference evidence="6" key="1">
    <citation type="journal article" date="2023" name="Commun. Biol.">
        <title>Genome analysis of Parmales, the sister group of diatoms, reveals the evolutionary specialization of diatoms from phago-mixotrophs to photoautotrophs.</title>
        <authorList>
            <person name="Ban H."/>
            <person name="Sato S."/>
            <person name="Yoshikawa S."/>
            <person name="Yamada K."/>
            <person name="Nakamura Y."/>
            <person name="Ichinomiya M."/>
            <person name="Sato N."/>
            <person name="Blanc-Mathieu R."/>
            <person name="Endo H."/>
            <person name="Kuwata A."/>
            <person name="Ogata H."/>
        </authorList>
    </citation>
    <scope>NUCLEOTIDE SEQUENCE [LARGE SCALE GENOMIC DNA]</scope>
    <source>
        <strain evidence="6">NIES 3700</strain>
    </source>
</reference>
<name>A0A9W7FSU6_9STRA</name>
<keyword evidence="6" id="KW-1185">Reference proteome</keyword>
<dbReference type="Proteomes" id="UP001165122">
    <property type="component" value="Unassembled WGS sequence"/>
</dbReference>
<evidence type="ECO:0000256" key="3">
    <source>
        <dbReference type="RuleBase" id="RU363019"/>
    </source>
</evidence>
<dbReference type="AlphaFoldDB" id="A0A9W7FSU6"/>
<dbReference type="OrthoDB" id="423037at2759"/>
<evidence type="ECO:0000313" key="5">
    <source>
        <dbReference type="EMBL" id="GMI18429.1"/>
    </source>
</evidence>
<dbReference type="EC" id="5.2.1.8" evidence="3"/>
<gene>
    <name evidence="5" type="ORF">TrLO_g5271</name>
</gene>
<dbReference type="InterPro" id="IPR029000">
    <property type="entry name" value="Cyclophilin-like_dom_sf"/>
</dbReference>
<evidence type="ECO:0000256" key="2">
    <source>
        <dbReference type="ARBA" id="ARBA00023235"/>
    </source>
</evidence>
<comment type="function">
    <text evidence="3">PPIases accelerate the folding of proteins. It catalyzes the cis-trans isomerization of proline imidic peptide bonds in oligopeptides.</text>
</comment>
<dbReference type="PANTHER" id="PTHR43246">
    <property type="entry name" value="PEPTIDYL-PROLYL CIS-TRANS ISOMERASE CYP38, CHLOROPLASTIC"/>
    <property type="match status" value="1"/>
</dbReference>
<comment type="similarity">
    <text evidence="3">Belongs to the cyclophilin-type PPIase family.</text>
</comment>
<sequence length="236" mass="25245">MSRALPYLASLAIALFCVLFMTVLPDSCALADPTDVACFGSQASCPCTSALQDPLPTTPPDNYQVVFQTDVPGCIVLNVTKSWAPIGSDQFYNLLIDEFYTVSGGAAFFRVVPEFVVQFGISGSPDETTKWNSPIQDDPVVKSNVAGTVSYATAGPDTRTSQLFINLVDNSSLDDSGFAPFAAVTQGMDIVNAIMNPTPGDSNGVDQDLYTQQGDEYIEANYVGKINRILNVTILV</sequence>
<dbReference type="Gene3D" id="2.40.100.10">
    <property type="entry name" value="Cyclophilin-like"/>
    <property type="match status" value="1"/>
</dbReference>
<evidence type="ECO:0000256" key="1">
    <source>
        <dbReference type="ARBA" id="ARBA00023110"/>
    </source>
</evidence>
<feature type="domain" description="PPIase cyclophilin-type" evidence="4">
    <location>
        <begin position="62"/>
        <end position="196"/>
    </location>
</feature>
<accession>A0A9W7FSU6</accession>
<feature type="signal peptide" evidence="3">
    <location>
        <begin position="1"/>
        <end position="31"/>
    </location>
</feature>
<protein>
    <recommendedName>
        <fullName evidence="3">Peptidyl-prolyl cis-trans isomerase</fullName>
        <shortName evidence="3">PPIase</shortName>
        <ecNumber evidence="3">5.2.1.8</ecNumber>
    </recommendedName>
</protein>
<evidence type="ECO:0000313" key="6">
    <source>
        <dbReference type="Proteomes" id="UP001165122"/>
    </source>
</evidence>
<dbReference type="InterPro" id="IPR002130">
    <property type="entry name" value="Cyclophilin-type_PPIase_dom"/>
</dbReference>
<dbReference type="Pfam" id="PF00160">
    <property type="entry name" value="Pro_isomerase"/>
    <property type="match status" value="1"/>
</dbReference>
<dbReference type="PROSITE" id="PS50072">
    <property type="entry name" value="CSA_PPIASE_2"/>
    <property type="match status" value="1"/>
</dbReference>
<dbReference type="InterPro" id="IPR044665">
    <property type="entry name" value="E_coli_cyclophilin_A-like"/>
</dbReference>
<dbReference type="PRINTS" id="PR00153">
    <property type="entry name" value="CSAPPISMRASE"/>
</dbReference>
<keyword evidence="1 3" id="KW-0697">Rotamase</keyword>
<organism evidence="5 6">
    <name type="scientific">Triparma laevis f. longispina</name>
    <dbReference type="NCBI Taxonomy" id="1714387"/>
    <lineage>
        <taxon>Eukaryota</taxon>
        <taxon>Sar</taxon>
        <taxon>Stramenopiles</taxon>
        <taxon>Ochrophyta</taxon>
        <taxon>Bolidophyceae</taxon>
        <taxon>Parmales</taxon>
        <taxon>Triparmaceae</taxon>
        <taxon>Triparma</taxon>
    </lineage>
</organism>
<feature type="chain" id="PRO_5041018175" description="Peptidyl-prolyl cis-trans isomerase" evidence="3">
    <location>
        <begin position="32"/>
        <end position="236"/>
    </location>
</feature>
<proteinExistence type="inferred from homology"/>
<comment type="catalytic activity">
    <reaction evidence="3">
        <text>[protein]-peptidylproline (omega=180) = [protein]-peptidylproline (omega=0)</text>
        <dbReference type="Rhea" id="RHEA:16237"/>
        <dbReference type="Rhea" id="RHEA-COMP:10747"/>
        <dbReference type="Rhea" id="RHEA-COMP:10748"/>
        <dbReference type="ChEBI" id="CHEBI:83833"/>
        <dbReference type="ChEBI" id="CHEBI:83834"/>
        <dbReference type="EC" id="5.2.1.8"/>
    </reaction>
</comment>
<dbReference type="GO" id="GO:0003755">
    <property type="term" value="F:peptidyl-prolyl cis-trans isomerase activity"/>
    <property type="evidence" value="ECO:0007669"/>
    <property type="project" value="UniProtKB-UniRule"/>
</dbReference>
<keyword evidence="3" id="KW-0732">Signal</keyword>
<keyword evidence="2 3" id="KW-0413">Isomerase</keyword>
<dbReference type="EMBL" id="BRXW01000333">
    <property type="protein sequence ID" value="GMI18429.1"/>
    <property type="molecule type" value="Genomic_DNA"/>
</dbReference>
<dbReference type="SUPFAM" id="SSF50891">
    <property type="entry name" value="Cyclophilin-like"/>
    <property type="match status" value="1"/>
</dbReference>
<comment type="caution">
    <text evidence="5">The sequence shown here is derived from an EMBL/GenBank/DDBJ whole genome shotgun (WGS) entry which is preliminary data.</text>
</comment>
<evidence type="ECO:0000259" key="4">
    <source>
        <dbReference type="PROSITE" id="PS50072"/>
    </source>
</evidence>